<dbReference type="CDD" id="cd02440">
    <property type="entry name" value="AdoMet_MTases"/>
    <property type="match status" value="1"/>
</dbReference>
<keyword evidence="2" id="KW-0489">Methyltransferase</keyword>
<reference evidence="2 3" key="1">
    <citation type="submission" date="2018-07" db="EMBL/GenBank/DDBJ databases">
        <title>Motiliproteus coralliicola sp. nov., a bacterium isolated from Coral.</title>
        <authorList>
            <person name="Wang G."/>
        </authorList>
    </citation>
    <scope>NUCLEOTIDE SEQUENCE [LARGE SCALE GENOMIC DNA]</scope>
    <source>
        <strain evidence="2 3">C34</strain>
    </source>
</reference>
<dbReference type="SUPFAM" id="SSF53335">
    <property type="entry name" value="S-adenosyl-L-methionine-dependent methyltransferases"/>
    <property type="match status" value="1"/>
</dbReference>
<dbReference type="GO" id="GO:0008757">
    <property type="term" value="F:S-adenosylmethionine-dependent methyltransferase activity"/>
    <property type="evidence" value="ECO:0007669"/>
    <property type="project" value="InterPro"/>
</dbReference>
<keyword evidence="3" id="KW-1185">Reference proteome</keyword>
<dbReference type="Pfam" id="PF08241">
    <property type="entry name" value="Methyltransf_11"/>
    <property type="match status" value="1"/>
</dbReference>
<evidence type="ECO:0000313" key="3">
    <source>
        <dbReference type="Proteomes" id="UP000253769"/>
    </source>
</evidence>
<dbReference type="Proteomes" id="UP000253769">
    <property type="component" value="Unassembled WGS sequence"/>
</dbReference>
<dbReference type="OrthoDB" id="6191410at2"/>
<name>A0A369WQ47_9GAMM</name>
<dbReference type="Gene3D" id="3.40.50.150">
    <property type="entry name" value="Vaccinia Virus protein VP39"/>
    <property type="match status" value="1"/>
</dbReference>
<dbReference type="AlphaFoldDB" id="A0A369WQ47"/>
<feature type="domain" description="Methyltransferase type 11" evidence="1">
    <location>
        <begin position="85"/>
        <end position="136"/>
    </location>
</feature>
<keyword evidence="2" id="KW-0808">Transferase</keyword>
<dbReference type="GO" id="GO:0032259">
    <property type="term" value="P:methylation"/>
    <property type="evidence" value="ECO:0007669"/>
    <property type="project" value="UniProtKB-KW"/>
</dbReference>
<dbReference type="EMBL" id="QQOH01000001">
    <property type="protein sequence ID" value="RDE24200.1"/>
    <property type="molecule type" value="Genomic_DNA"/>
</dbReference>
<protein>
    <submittedName>
        <fullName evidence="2">SAM-dependent methyltransferase</fullName>
    </submittedName>
</protein>
<proteinExistence type="predicted"/>
<accession>A0A369WQ47</accession>
<dbReference type="RefSeq" id="WP_114693784.1">
    <property type="nucleotide sequence ID" value="NZ_QQOH01000001.1"/>
</dbReference>
<sequence>MLVSTTNPSSPSLAKLRQPIKQWFETELGQQLLATEQQLLDQVTPRLFGYHLLQISVLDLPDLTRGSPAGHRFMLAAEMDGELAPNTLVGDMESLPLANECIDAVVLHHALDFAQSPHDALREAIRVLRPGGRLIIIGFNPHSFWGLHRLWKRKSKQVPWVGHFMARRRMHDWLKLLEMKSERADSGFFRPPWHSSRWMDRMQFCERWGQRSHSLNGAFWMLTACKETGAAATVGQSWKRRFVFPLPVAQSSRVGRGGVADKAGTARIYPFPRLSSSGTPSKDR</sequence>
<dbReference type="InterPro" id="IPR029063">
    <property type="entry name" value="SAM-dependent_MTases_sf"/>
</dbReference>
<dbReference type="InterPro" id="IPR013216">
    <property type="entry name" value="Methyltransf_11"/>
</dbReference>
<evidence type="ECO:0000313" key="2">
    <source>
        <dbReference type="EMBL" id="RDE24200.1"/>
    </source>
</evidence>
<organism evidence="2 3">
    <name type="scientific">Motiliproteus coralliicola</name>
    <dbReference type="NCBI Taxonomy" id="2283196"/>
    <lineage>
        <taxon>Bacteria</taxon>
        <taxon>Pseudomonadati</taxon>
        <taxon>Pseudomonadota</taxon>
        <taxon>Gammaproteobacteria</taxon>
        <taxon>Oceanospirillales</taxon>
        <taxon>Oceanospirillaceae</taxon>
        <taxon>Motiliproteus</taxon>
    </lineage>
</organism>
<comment type="caution">
    <text evidence="2">The sequence shown here is derived from an EMBL/GenBank/DDBJ whole genome shotgun (WGS) entry which is preliminary data.</text>
</comment>
<evidence type="ECO:0000259" key="1">
    <source>
        <dbReference type="Pfam" id="PF08241"/>
    </source>
</evidence>
<gene>
    <name evidence="2" type="ORF">DV711_00965</name>
</gene>